<dbReference type="SUPFAM" id="SSF53784">
    <property type="entry name" value="Phosphofructokinase"/>
    <property type="match status" value="1"/>
</dbReference>
<dbReference type="Gene3D" id="3.40.50.460">
    <property type="entry name" value="Phosphofructokinase domain"/>
    <property type="match status" value="1"/>
</dbReference>
<dbReference type="GO" id="GO:0005524">
    <property type="term" value="F:ATP binding"/>
    <property type="evidence" value="ECO:0007669"/>
    <property type="project" value="InterPro"/>
</dbReference>
<keyword evidence="7 10" id="KW-0418">Kinase</keyword>
<feature type="binding site" description="in other chain" evidence="10">
    <location>
        <begin position="125"/>
        <end position="127"/>
    </location>
    <ligand>
        <name>substrate</name>
        <note>ligand shared between dimeric partners</note>
    </ligand>
</feature>
<dbReference type="GO" id="GO:0003872">
    <property type="term" value="F:6-phosphofructokinase activity"/>
    <property type="evidence" value="ECO:0007669"/>
    <property type="project" value="UniProtKB-UniRule"/>
</dbReference>
<evidence type="ECO:0000256" key="1">
    <source>
        <dbReference type="ARBA" id="ARBA00001946"/>
    </source>
</evidence>
<gene>
    <name evidence="12" type="primary">pfkA1</name>
    <name evidence="10" type="synonym">pfp</name>
    <name evidence="12" type="ORF">KOR42_32330</name>
</gene>
<evidence type="ECO:0000256" key="6">
    <source>
        <dbReference type="ARBA" id="ARBA00022723"/>
    </source>
</evidence>
<comment type="caution">
    <text evidence="12">The sequence shown here is derived from an EMBL/GenBank/DDBJ whole genome shotgun (WGS) entry which is preliminary data.</text>
</comment>
<feature type="binding site" description="in other chain" evidence="10">
    <location>
        <begin position="169"/>
        <end position="171"/>
    </location>
    <ligand>
        <name>substrate</name>
        <note>ligand shared between dimeric partners</note>
    </ligand>
</feature>
<name>A0A5C5WMW0_9PLAN</name>
<comment type="cofactor">
    <cofactor evidence="1 10">
        <name>Mg(2+)</name>
        <dbReference type="ChEBI" id="CHEBI:18420"/>
    </cofactor>
</comment>
<dbReference type="GO" id="GO:0047334">
    <property type="term" value="F:diphosphate-fructose-6-phosphate 1-phosphotransferase activity"/>
    <property type="evidence" value="ECO:0007669"/>
    <property type="project" value="UniProtKB-EC"/>
</dbReference>
<keyword evidence="6 10" id="KW-0479">Metal-binding</keyword>
<dbReference type="GO" id="GO:0070095">
    <property type="term" value="F:fructose-6-phosphate binding"/>
    <property type="evidence" value="ECO:0007669"/>
    <property type="project" value="TreeGrafter"/>
</dbReference>
<dbReference type="GO" id="GO:0006002">
    <property type="term" value="P:fructose 6-phosphate metabolic process"/>
    <property type="evidence" value="ECO:0007669"/>
    <property type="project" value="InterPro"/>
</dbReference>
<organism evidence="12 13">
    <name type="scientific">Thalassoglobus neptunius</name>
    <dbReference type="NCBI Taxonomy" id="1938619"/>
    <lineage>
        <taxon>Bacteria</taxon>
        <taxon>Pseudomonadati</taxon>
        <taxon>Planctomycetota</taxon>
        <taxon>Planctomycetia</taxon>
        <taxon>Planctomycetales</taxon>
        <taxon>Planctomycetaceae</taxon>
        <taxon>Thalassoglobus</taxon>
    </lineage>
</organism>
<comment type="subcellular location">
    <subcellularLocation>
        <location evidence="2 10">Cytoplasm</location>
    </subcellularLocation>
</comment>
<dbReference type="Gene3D" id="3.40.50.450">
    <property type="match status" value="1"/>
</dbReference>
<proteinExistence type="inferred from homology"/>
<dbReference type="GO" id="GO:0061621">
    <property type="term" value="P:canonical glycolysis"/>
    <property type="evidence" value="ECO:0007669"/>
    <property type="project" value="TreeGrafter"/>
</dbReference>
<comment type="activity regulation">
    <text evidence="10">Non-allosteric.</text>
</comment>
<feature type="site" description="Important for catalytic activity; stabilizes the transition state when the phosphoryl donor is PPi" evidence="10">
    <location>
        <position position="124"/>
    </location>
</feature>
<dbReference type="GO" id="GO:0042802">
    <property type="term" value="F:identical protein binding"/>
    <property type="evidence" value="ECO:0007669"/>
    <property type="project" value="TreeGrafter"/>
</dbReference>
<dbReference type="OrthoDB" id="9802503at2"/>
<feature type="binding site" evidence="10">
    <location>
        <position position="102"/>
    </location>
    <ligand>
        <name>Mg(2+)</name>
        <dbReference type="ChEBI" id="CHEBI:18420"/>
        <note>catalytic</note>
    </ligand>
</feature>
<feature type="binding site" description="in other chain" evidence="10">
    <location>
        <position position="222"/>
    </location>
    <ligand>
        <name>substrate</name>
        <note>ligand shared between dimeric partners</note>
    </ligand>
</feature>
<dbReference type="HAMAP" id="MF_01976">
    <property type="entry name" value="Phosphofructokinase_III"/>
    <property type="match status" value="1"/>
</dbReference>
<keyword evidence="8 10" id="KW-0460">Magnesium</keyword>
<sequence>MKVACLTGGGDCPGLNAVIRGLVRTIHNAGGETIGLLEGWRGAIEGNFVQLNPMETDEILPMGGTILGSSRTNPYKDESLVEQVVKTFNELELDCLVAIGGDDTLGVASKLYSDHNLPTIGCPKTIDNDLSSTDFTFGFDTCLNTVMDAVDKLRTTAESHRRVIVVEVMGRHAGWITCFSGIACSADAIMVPEQEVDLNAVCELLKKRRENGKKYGIVMVSEGAVLKGEDLTTKDAELDEFGHVKLGGVGSRVAKMIEKKTGIETRDVTLGHLQRGGSPSAYDRVLGTRLGIHAGRLALNKDFGKMVALNGLHIVGVPLAEAVGTMRTLYPEFLDEASEFLR</sequence>
<dbReference type="EMBL" id="SIHI01000009">
    <property type="protein sequence ID" value="TWT51950.1"/>
    <property type="molecule type" value="Genomic_DNA"/>
</dbReference>
<dbReference type="PRINTS" id="PR00476">
    <property type="entry name" value="PHFRCTKINASE"/>
</dbReference>
<comment type="function">
    <text evidence="10">Catalyzes the phosphorylation of D-fructose 6-phosphate, the first committing step of glycolysis. Uses inorganic phosphate (PPi) as phosphoryl donor instead of ATP like common ATP-dependent phosphofructokinases (ATP-PFKs), which renders the reaction reversible, and can thus function both in glycolysis and gluconeogenesis. Consistently, PPi-PFK can replace the enzymes of both the forward (ATP-PFK) and reverse (fructose-bisphosphatase (FBPase)) reactions.</text>
</comment>
<dbReference type="RefSeq" id="WP_146510710.1">
    <property type="nucleotide sequence ID" value="NZ_SIHI01000009.1"/>
</dbReference>
<accession>A0A5C5WMW0</accession>
<comment type="subunit">
    <text evidence="10">Homodimer or homotetramer.</text>
</comment>
<dbReference type="InterPro" id="IPR015912">
    <property type="entry name" value="Phosphofructokinase_CS"/>
</dbReference>
<dbReference type="PIRSF" id="PIRSF000532">
    <property type="entry name" value="ATP_PFK_prok"/>
    <property type="match status" value="1"/>
</dbReference>
<dbReference type="InterPro" id="IPR012003">
    <property type="entry name" value="ATP_PFK_prok-type"/>
</dbReference>
<dbReference type="GO" id="GO:0016208">
    <property type="term" value="F:AMP binding"/>
    <property type="evidence" value="ECO:0007669"/>
    <property type="project" value="TreeGrafter"/>
</dbReference>
<dbReference type="EC" id="2.7.1.90" evidence="10"/>
<dbReference type="InterPro" id="IPR000023">
    <property type="entry name" value="Phosphofructokinase_dom"/>
</dbReference>
<keyword evidence="5 10" id="KW-0808">Transferase</keyword>
<feature type="active site" description="Proton acceptor" evidence="10">
    <location>
        <position position="127"/>
    </location>
</feature>
<dbReference type="PANTHER" id="PTHR13697">
    <property type="entry name" value="PHOSPHOFRUCTOKINASE"/>
    <property type="match status" value="1"/>
</dbReference>
<dbReference type="FunFam" id="3.40.50.460:FF:000002">
    <property type="entry name" value="ATP-dependent 6-phosphofructokinase"/>
    <property type="match status" value="1"/>
</dbReference>
<dbReference type="InterPro" id="IPR022953">
    <property type="entry name" value="ATP_PFK"/>
</dbReference>
<evidence type="ECO:0000256" key="7">
    <source>
        <dbReference type="ARBA" id="ARBA00022777"/>
    </source>
</evidence>
<dbReference type="GO" id="GO:0048029">
    <property type="term" value="F:monosaccharide binding"/>
    <property type="evidence" value="ECO:0007669"/>
    <property type="project" value="TreeGrafter"/>
</dbReference>
<evidence type="ECO:0000256" key="2">
    <source>
        <dbReference type="ARBA" id="ARBA00004496"/>
    </source>
</evidence>
<dbReference type="InterPro" id="IPR035966">
    <property type="entry name" value="PKF_sf"/>
</dbReference>
<feature type="domain" description="Phosphofructokinase" evidence="11">
    <location>
        <begin position="2"/>
        <end position="295"/>
    </location>
</feature>
<comment type="pathway">
    <text evidence="3 10">Carbohydrate degradation; glycolysis; D-glyceraldehyde 3-phosphate and glycerone phosphate from D-glucose: step 3/4.</text>
</comment>
<keyword evidence="9 10" id="KW-0324">Glycolysis</keyword>
<evidence type="ECO:0000313" key="13">
    <source>
        <dbReference type="Proteomes" id="UP000317243"/>
    </source>
</evidence>
<feature type="binding site" evidence="10">
    <location>
        <position position="162"/>
    </location>
    <ligand>
        <name>substrate</name>
        <note>ligand shared between dimeric partners</note>
    </ligand>
</feature>
<dbReference type="PANTHER" id="PTHR13697:SF52">
    <property type="entry name" value="ATP-DEPENDENT 6-PHOSPHOFRUCTOKINASE 3"/>
    <property type="match status" value="1"/>
</dbReference>
<dbReference type="GO" id="GO:0046872">
    <property type="term" value="F:metal ion binding"/>
    <property type="evidence" value="ECO:0007669"/>
    <property type="project" value="UniProtKB-KW"/>
</dbReference>
<evidence type="ECO:0000256" key="8">
    <source>
        <dbReference type="ARBA" id="ARBA00022842"/>
    </source>
</evidence>
<comment type="caution">
    <text evidence="10">Lacks conserved residue(s) required for the propagation of feature annotation.</text>
</comment>
<dbReference type="PROSITE" id="PS00433">
    <property type="entry name" value="PHOSPHOFRUCTOKINASE"/>
    <property type="match status" value="1"/>
</dbReference>
<dbReference type="InterPro" id="IPR012829">
    <property type="entry name" value="Phosphofructokinase_III"/>
</dbReference>
<evidence type="ECO:0000256" key="5">
    <source>
        <dbReference type="ARBA" id="ARBA00022679"/>
    </source>
</evidence>
<dbReference type="Proteomes" id="UP000317243">
    <property type="component" value="Unassembled WGS sequence"/>
</dbReference>
<keyword evidence="4 10" id="KW-0963">Cytoplasm</keyword>
<evidence type="ECO:0000256" key="3">
    <source>
        <dbReference type="ARBA" id="ARBA00004679"/>
    </source>
</evidence>
<dbReference type="NCBIfam" id="NF002872">
    <property type="entry name" value="PRK03202.1"/>
    <property type="match status" value="1"/>
</dbReference>
<evidence type="ECO:0000313" key="12">
    <source>
        <dbReference type="EMBL" id="TWT51950.1"/>
    </source>
</evidence>
<reference evidence="12 13" key="1">
    <citation type="submission" date="2019-02" db="EMBL/GenBank/DDBJ databases">
        <title>Deep-cultivation of Planctomycetes and their phenomic and genomic characterization uncovers novel biology.</title>
        <authorList>
            <person name="Wiegand S."/>
            <person name="Jogler M."/>
            <person name="Boedeker C."/>
            <person name="Pinto D."/>
            <person name="Vollmers J."/>
            <person name="Rivas-Marin E."/>
            <person name="Kohn T."/>
            <person name="Peeters S.H."/>
            <person name="Heuer A."/>
            <person name="Rast P."/>
            <person name="Oberbeckmann S."/>
            <person name="Bunk B."/>
            <person name="Jeske O."/>
            <person name="Meyerdierks A."/>
            <person name="Storesund J.E."/>
            <person name="Kallscheuer N."/>
            <person name="Luecker S."/>
            <person name="Lage O.M."/>
            <person name="Pohl T."/>
            <person name="Merkel B.J."/>
            <person name="Hornburger P."/>
            <person name="Mueller R.-W."/>
            <person name="Bruemmer F."/>
            <person name="Labrenz M."/>
            <person name="Spormann A.M."/>
            <person name="Op Den Camp H."/>
            <person name="Overmann J."/>
            <person name="Amann R."/>
            <person name="Jetten M.S.M."/>
            <person name="Mascher T."/>
            <person name="Medema M.H."/>
            <person name="Devos D.P."/>
            <person name="Kaster A.-K."/>
            <person name="Ovreas L."/>
            <person name="Rohde M."/>
            <person name="Galperin M.Y."/>
            <person name="Jogler C."/>
        </authorList>
    </citation>
    <scope>NUCLEOTIDE SEQUENCE [LARGE SCALE GENOMIC DNA]</scope>
    <source>
        <strain evidence="12 13">KOR42</strain>
    </source>
</reference>
<dbReference type="GO" id="GO:0030388">
    <property type="term" value="P:fructose 1,6-bisphosphate metabolic process"/>
    <property type="evidence" value="ECO:0007669"/>
    <property type="project" value="TreeGrafter"/>
</dbReference>
<dbReference type="GO" id="GO:0005945">
    <property type="term" value="C:6-phosphofructokinase complex"/>
    <property type="evidence" value="ECO:0007669"/>
    <property type="project" value="TreeGrafter"/>
</dbReference>
<feature type="site" description="Important for catalytic activity and substrate specificity; stabilizes the transition state when the phosphoryl donor is PPi; prevents ATP from binding by mimicking the alpha-phosphate group of ATP" evidence="10">
    <location>
        <position position="103"/>
    </location>
</feature>
<keyword evidence="13" id="KW-1185">Reference proteome</keyword>
<protein>
    <recommendedName>
        <fullName evidence="10">Pyrophosphate--fructose 6-phosphate 1-phosphotransferase</fullName>
        <ecNumber evidence="10">2.7.1.90</ecNumber>
    </recommendedName>
    <alternativeName>
        <fullName evidence="10">6-phosphofructokinase, pyrophosphate dependent</fullName>
    </alternativeName>
    <alternativeName>
        <fullName evidence="10">PPi-dependent phosphofructokinase</fullName>
        <shortName evidence="10">PPi-PFK</shortName>
    </alternativeName>
    <alternativeName>
        <fullName evidence="10">Pyrophosphate-dependent 6-phosphofructose-1-kinase</fullName>
    </alternativeName>
</protein>
<dbReference type="UniPathway" id="UPA00109">
    <property type="reaction ID" value="UER00182"/>
</dbReference>
<dbReference type="Pfam" id="PF00365">
    <property type="entry name" value="PFK"/>
    <property type="match status" value="1"/>
</dbReference>
<feature type="binding site" evidence="10">
    <location>
        <position position="10"/>
    </location>
    <ligand>
        <name>diphosphate</name>
        <dbReference type="ChEBI" id="CHEBI:33019"/>
    </ligand>
</feature>
<dbReference type="AlphaFoldDB" id="A0A5C5WMW0"/>
<evidence type="ECO:0000259" key="11">
    <source>
        <dbReference type="Pfam" id="PF00365"/>
    </source>
</evidence>
<feature type="binding site" description="in other chain" evidence="10">
    <location>
        <begin position="272"/>
        <end position="275"/>
    </location>
    <ligand>
        <name>substrate</name>
        <note>ligand shared between dimeric partners</note>
    </ligand>
</feature>
<evidence type="ECO:0000256" key="10">
    <source>
        <dbReference type="HAMAP-Rule" id="MF_01976"/>
    </source>
</evidence>
<comment type="similarity">
    <text evidence="10">Belongs to the phosphofructokinase type A (PFKA) family. Mixed-substrate PFK group III subfamily.</text>
</comment>
<evidence type="ECO:0000256" key="9">
    <source>
        <dbReference type="ARBA" id="ARBA00023152"/>
    </source>
</evidence>
<evidence type="ECO:0000256" key="4">
    <source>
        <dbReference type="ARBA" id="ARBA00022490"/>
    </source>
</evidence>
<comment type="catalytic activity">
    <reaction evidence="10">
        <text>beta-D-fructose 6-phosphate + diphosphate = beta-D-fructose 1,6-bisphosphate + phosphate + H(+)</text>
        <dbReference type="Rhea" id="RHEA:13613"/>
        <dbReference type="ChEBI" id="CHEBI:15378"/>
        <dbReference type="ChEBI" id="CHEBI:32966"/>
        <dbReference type="ChEBI" id="CHEBI:33019"/>
        <dbReference type="ChEBI" id="CHEBI:43474"/>
        <dbReference type="ChEBI" id="CHEBI:57634"/>
        <dbReference type="EC" id="2.7.1.90"/>
    </reaction>
</comment>
<feature type="binding site" evidence="10">
    <location>
        <position position="266"/>
    </location>
    <ligand>
        <name>substrate</name>
        <note>ligand shared between dimeric partners</note>
    </ligand>
</feature>